<evidence type="ECO:0000256" key="1">
    <source>
        <dbReference type="SAM" id="MobiDB-lite"/>
    </source>
</evidence>
<organism evidence="2">
    <name type="scientific">Anguilla anguilla</name>
    <name type="common">European freshwater eel</name>
    <name type="synonym">Muraena anguilla</name>
    <dbReference type="NCBI Taxonomy" id="7936"/>
    <lineage>
        <taxon>Eukaryota</taxon>
        <taxon>Metazoa</taxon>
        <taxon>Chordata</taxon>
        <taxon>Craniata</taxon>
        <taxon>Vertebrata</taxon>
        <taxon>Euteleostomi</taxon>
        <taxon>Actinopterygii</taxon>
        <taxon>Neopterygii</taxon>
        <taxon>Teleostei</taxon>
        <taxon>Anguilliformes</taxon>
        <taxon>Anguillidae</taxon>
        <taxon>Anguilla</taxon>
    </lineage>
</organism>
<sequence>MESTVEVFGQKIKESLSQMDDTKLQLKLQSAQHAHELRMMTLFTQFLAGRRSHQPEMPLLHLGHTTQSSSYPDHVHPPLFGQDYARAPPFHQDHVRPPPFHQDHTLPIPNDAHPLPPFYQDYASAGPSHHSHPPFIQEDHTHLLPPFHHDTQPSPSHQAHIHSQPIIPAQPMPSTPPAAI</sequence>
<feature type="region of interest" description="Disordered" evidence="1">
    <location>
        <begin position="146"/>
        <end position="180"/>
    </location>
</feature>
<protein>
    <submittedName>
        <fullName evidence="2">Uncharacterized protein</fullName>
    </submittedName>
</protein>
<evidence type="ECO:0000313" key="2">
    <source>
        <dbReference type="EMBL" id="JAH94288.1"/>
    </source>
</evidence>
<accession>A0A0E9WXY4</accession>
<name>A0A0E9WXY4_ANGAN</name>
<dbReference type="EMBL" id="GBXM01014289">
    <property type="protein sequence ID" value="JAH94288.1"/>
    <property type="molecule type" value="Transcribed_RNA"/>
</dbReference>
<reference evidence="2" key="2">
    <citation type="journal article" date="2015" name="Fish Shellfish Immunol.">
        <title>Early steps in the European eel (Anguilla anguilla)-Vibrio vulnificus interaction in the gills: Role of the RtxA13 toxin.</title>
        <authorList>
            <person name="Callol A."/>
            <person name="Pajuelo D."/>
            <person name="Ebbesson L."/>
            <person name="Teles M."/>
            <person name="MacKenzie S."/>
            <person name="Amaro C."/>
        </authorList>
    </citation>
    <scope>NUCLEOTIDE SEQUENCE</scope>
</reference>
<proteinExistence type="predicted"/>
<feature type="compositionally biased region" description="Pro residues" evidence="1">
    <location>
        <begin position="168"/>
        <end position="180"/>
    </location>
</feature>
<dbReference type="AlphaFoldDB" id="A0A0E9WXY4"/>
<reference evidence="2" key="1">
    <citation type="submission" date="2014-11" db="EMBL/GenBank/DDBJ databases">
        <authorList>
            <person name="Amaro Gonzalez C."/>
        </authorList>
    </citation>
    <scope>NUCLEOTIDE SEQUENCE</scope>
</reference>